<sequence length="176" mass="18998">MGIGLNFLFPPCVTLKSDRPLGFFDCCHMSPPVCFSVHPSVVFEVLPGCLGAAYVRAKGAPRPRVLTLHATHARSFWHRPCTCCYAPCALAHGPQCSLCTFSLPVAAPCAAVAVWLVPVCFWGSPHPVRLKPLAEGLVRQTPYLQPIQPTSVCSLGPARTFMGVPFENQGSDSELH</sequence>
<gene>
    <name evidence="1" type="ORF">CITCOLO1_LOCUS21912</name>
</gene>
<name>A0ABP0ZCK4_9ROSI</name>
<accession>A0ABP0ZCK4</accession>
<dbReference type="Proteomes" id="UP001642487">
    <property type="component" value="Chromosome 9"/>
</dbReference>
<reference evidence="1 2" key="1">
    <citation type="submission" date="2024-03" db="EMBL/GenBank/DDBJ databases">
        <authorList>
            <person name="Gkanogiannis A."/>
            <person name="Becerra Lopez-Lavalle L."/>
        </authorList>
    </citation>
    <scope>NUCLEOTIDE SEQUENCE [LARGE SCALE GENOMIC DNA]</scope>
</reference>
<dbReference type="EMBL" id="OZ021743">
    <property type="protein sequence ID" value="CAK9329456.1"/>
    <property type="molecule type" value="Genomic_DNA"/>
</dbReference>
<proteinExistence type="predicted"/>
<organism evidence="1 2">
    <name type="scientific">Citrullus colocynthis</name>
    <name type="common">colocynth</name>
    <dbReference type="NCBI Taxonomy" id="252529"/>
    <lineage>
        <taxon>Eukaryota</taxon>
        <taxon>Viridiplantae</taxon>
        <taxon>Streptophyta</taxon>
        <taxon>Embryophyta</taxon>
        <taxon>Tracheophyta</taxon>
        <taxon>Spermatophyta</taxon>
        <taxon>Magnoliopsida</taxon>
        <taxon>eudicotyledons</taxon>
        <taxon>Gunneridae</taxon>
        <taxon>Pentapetalae</taxon>
        <taxon>rosids</taxon>
        <taxon>fabids</taxon>
        <taxon>Cucurbitales</taxon>
        <taxon>Cucurbitaceae</taxon>
        <taxon>Benincaseae</taxon>
        <taxon>Citrullus</taxon>
    </lineage>
</organism>
<evidence type="ECO:0000313" key="2">
    <source>
        <dbReference type="Proteomes" id="UP001642487"/>
    </source>
</evidence>
<protein>
    <submittedName>
        <fullName evidence="1">Uncharacterized protein</fullName>
    </submittedName>
</protein>
<evidence type="ECO:0000313" key="1">
    <source>
        <dbReference type="EMBL" id="CAK9329456.1"/>
    </source>
</evidence>
<keyword evidence="2" id="KW-1185">Reference proteome</keyword>